<organism evidence="2 3">
    <name type="scientific">Bordetella genomosp. 2</name>
    <dbReference type="NCBI Taxonomy" id="1983456"/>
    <lineage>
        <taxon>Bacteria</taxon>
        <taxon>Pseudomonadati</taxon>
        <taxon>Pseudomonadota</taxon>
        <taxon>Betaproteobacteria</taxon>
        <taxon>Burkholderiales</taxon>
        <taxon>Alcaligenaceae</taxon>
        <taxon>Bordetella</taxon>
    </lineage>
</organism>
<keyword evidence="3" id="KW-1185">Reference proteome</keyword>
<evidence type="ECO:0000313" key="2">
    <source>
        <dbReference type="EMBL" id="OZI75979.1"/>
    </source>
</evidence>
<dbReference type="NCBIfam" id="TIGR01300">
    <property type="entry name" value="CPA3_mnhG_phaG"/>
    <property type="match status" value="1"/>
</dbReference>
<feature type="transmembrane region" description="Helical" evidence="1">
    <location>
        <begin position="46"/>
        <end position="66"/>
    </location>
</feature>
<dbReference type="EMBL" id="NEVT01000006">
    <property type="protein sequence ID" value="OZI75979.1"/>
    <property type="molecule type" value="Genomic_DNA"/>
</dbReference>
<protein>
    <submittedName>
        <fullName evidence="2">Cation:proton antiporter</fullName>
    </submittedName>
</protein>
<comment type="caution">
    <text evidence="2">The sequence shown here is derived from an EMBL/GenBank/DDBJ whole genome shotgun (WGS) entry which is preliminary data.</text>
</comment>
<gene>
    <name evidence="2" type="ORF">CAL24_12360</name>
</gene>
<feature type="transmembrane region" description="Helical" evidence="1">
    <location>
        <begin position="6"/>
        <end position="34"/>
    </location>
</feature>
<sequence>MTGDIPLWAGIPAAVLLVAGGLLALVGSAGLLRFRDFFCRIHAPTLGNTLGAGCVLLASILVFSALDQRPVFHEILITLLLLLTSPVTAMLLMRAAVYRGQRQRGELK</sequence>
<dbReference type="AlphaFoldDB" id="A0A261VPJ7"/>
<dbReference type="PANTHER" id="PTHR34703:SF1">
    <property type="entry name" value="ANTIPORTER SUBUNIT MNHG2-RELATED"/>
    <property type="match status" value="1"/>
</dbReference>
<name>A0A261VPJ7_9BORD</name>
<keyword evidence="1" id="KW-1133">Transmembrane helix</keyword>
<feature type="transmembrane region" description="Helical" evidence="1">
    <location>
        <begin position="72"/>
        <end position="93"/>
    </location>
</feature>
<dbReference type="GO" id="GO:0015385">
    <property type="term" value="F:sodium:proton antiporter activity"/>
    <property type="evidence" value="ECO:0007669"/>
    <property type="project" value="TreeGrafter"/>
</dbReference>
<dbReference type="Proteomes" id="UP000215633">
    <property type="component" value="Unassembled WGS sequence"/>
</dbReference>
<dbReference type="RefSeq" id="WP_028355920.1">
    <property type="nucleotide sequence ID" value="NZ_NEVT01000006.1"/>
</dbReference>
<reference evidence="3" key="1">
    <citation type="submission" date="2017-05" db="EMBL/GenBank/DDBJ databases">
        <title>Complete and WGS of Bordetella genogroups.</title>
        <authorList>
            <person name="Spilker T."/>
            <person name="Lipuma J."/>
        </authorList>
    </citation>
    <scope>NUCLEOTIDE SEQUENCE [LARGE SCALE GENOMIC DNA]</scope>
    <source>
        <strain evidence="3">AU8256</strain>
    </source>
</reference>
<evidence type="ECO:0000256" key="1">
    <source>
        <dbReference type="SAM" id="Phobius"/>
    </source>
</evidence>
<keyword evidence="1" id="KW-0812">Transmembrane</keyword>
<keyword evidence="1" id="KW-0472">Membrane</keyword>
<evidence type="ECO:0000313" key="3">
    <source>
        <dbReference type="Proteomes" id="UP000215633"/>
    </source>
</evidence>
<accession>A0A261VPJ7</accession>
<proteinExistence type="predicted"/>
<dbReference type="InterPro" id="IPR005133">
    <property type="entry name" value="PhaG_MnhG_YufB"/>
</dbReference>
<dbReference type="PANTHER" id="PTHR34703">
    <property type="entry name" value="ANTIPORTER SUBUNIT MNHG2-RELATED"/>
    <property type="match status" value="1"/>
</dbReference>
<dbReference type="Pfam" id="PF03334">
    <property type="entry name" value="PhaG_MnhG_YufB"/>
    <property type="match status" value="1"/>
</dbReference>